<dbReference type="PROSITE" id="PS50086">
    <property type="entry name" value="TBC_RABGAP"/>
    <property type="match status" value="1"/>
</dbReference>
<proteinExistence type="predicted"/>
<dbReference type="Proteomes" id="UP001249851">
    <property type="component" value="Unassembled WGS sequence"/>
</dbReference>
<dbReference type="EMBL" id="JARQWQ010000020">
    <property type="protein sequence ID" value="KAK2565295.1"/>
    <property type="molecule type" value="Genomic_DNA"/>
</dbReference>
<comment type="caution">
    <text evidence="4">The sequence shown here is derived from an EMBL/GenBank/DDBJ whole genome shotgun (WGS) entry which is preliminary data.</text>
</comment>
<dbReference type="PANTHER" id="PTHR22957:SF645">
    <property type="entry name" value="LD27216P"/>
    <property type="match status" value="1"/>
</dbReference>
<protein>
    <submittedName>
        <fullName evidence="4">TBC1 domain family member 15</fullName>
    </submittedName>
</protein>
<keyword evidence="5" id="KW-1185">Reference proteome</keyword>
<dbReference type="InterPro" id="IPR000195">
    <property type="entry name" value="Rab-GAP-TBC_dom"/>
</dbReference>
<dbReference type="InterPro" id="IPR035969">
    <property type="entry name" value="Rab-GAP_TBC_sf"/>
</dbReference>
<evidence type="ECO:0000313" key="4">
    <source>
        <dbReference type="EMBL" id="KAK2565295.1"/>
    </source>
</evidence>
<evidence type="ECO:0000313" key="5">
    <source>
        <dbReference type="Proteomes" id="UP001249851"/>
    </source>
</evidence>
<dbReference type="SMART" id="SM00164">
    <property type="entry name" value="TBC"/>
    <property type="match status" value="1"/>
</dbReference>
<gene>
    <name evidence="4" type="ORF">P5673_011254</name>
</gene>
<dbReference type="SUPFAM" id="SSF47923">
    <property type="entry name" value="Ypt/Rab-GAP domain of gyp1p"/>
    <property type="match status" value="1"/>
</dbReference>
<keyword evidence="1" id="KW-0343">GTPase activation</keyword>
<evidence type="ECO:0000256" key="2">
    <source>
        <dbReference type="SAM" id="MobiDB-lite"/>
    </source>
</evidence>
<name>A0AAD9V939_ACRCE</name>
<reference evidence="4" key="2">
    <citation type="journal article" date="2023" name="Science">
        <title>Genomic signatures of disease resistance in endangered staghorn corals.</title>
        <authorList>
            <person name="Vollmer S.V."/>
            <person name="Selwyn J.D."/>
            <person name="Despard B.A."/>
            <person name="Roesel C.L."/>
        </authorList>
    </citation>
    <scope>NUCLEOTIDE SEQUENCE</scope>
    <source>
        <strain evidence="4">K2</strain>
    </source>
</reference>
<reference evidence="4" key="1">
    <citation type="journal article" date="2023" name="G3 (Bethesda)">
        <title>Whole genome assembly and annotation of the endangered Caribbean coral Acropora cervicornis.</title>
        <authorList>
            <person name="Selwyn J.D."/>
            <person name="Vollmer S.V."/>
        </authorList>
    </citation>
    <scope>NUCLEOTIDE SEQUENCE</scope>
    <source>
        <strain evidence="4">K2</strain>
    </source>
</reference>
<feature type="region of interest" description="Disordered" evidence="2">
    <location>
        <begin position="181"/>
        <end position="202"/>
    </location>
</feature>
<dbReference type="Pfam" id="PF00566">
    <property type="entry name" value="RabGAP-TBC"/>
    <property type="match status" value="1"/>
</dbReference>
<dbReference type="Gene3D" id="1.10.8.270">
    <property type="entry name" value="putative rabgap domain of human tbc1 domain family member 14 like domains"/>
    <property type="match status" value="1"/>
</dbReference>
<dbReference type="AlphaFoldDB" id="A0AAD9V939"/>
<feature type="compositionally biased region" description="Polar residues" evidence="2">
    <location>
        <begin position="184"/>
        <end position="196"/>
    </location>
</feature>
<organism evidence="4 5">
    <name type="scientific">Acropora cervicornis</name>
    <name type="common">Staghorn coral</name>
    <dbReference type="NCBI Taxonomy" id="6130"/>
    <lineage>
        <taxon>Eukaryota</taxon>
        <taxon>Metazoa</taxon>
        <taxon>Cnidaria</taxon>
        <taxon>Anthozoa</taxon>
        <taxon>Hexacorallia</taxon>
        <taxon>Scleractinia</taxon>
        <taxon>Astrocoeniina</taxon>
        <taxon>Acroporidae</taxon>
        <taxon>Acropora</taxon>
    </lineage>
</organism>
<feature type="domain" description="Rab-GAP TBC" evidence="3">
    <location>
        <begin position="243"/>
        <end position="384"/>
    </location>
</feature>
<dbReference type="PANTHER" id="PTHR22957">
    <property type="entry name" value="TBC1 DOMAIN FAMILY MEMBER GTPASE-ACTIVATING PROTEIN"/>
    <property type="match status" value="1"/>
</dbReference>
<sequence>MAAAISQMDDDGVDKGKVVYCQDGVCVHTAVPTATQFANIISGKVTVVEKMLMQILLKGSEGQNMPSSLTQLSCILSNDLIQTWGGPMQSTHNHKLFVVTEDQSALKKSLDQLQLFSEDHPPSGAPWQRLFHSAYYDGMDALSKVTRYVRDVYEGLQPAGENAETQAQYSAAKREVDFEHLGDTASSSPVNGQSSLPEKRDLGEVPEVTRCEPLKLNEWTSFLDDCGRVKDVKGLHERVFRGGVDDLIRKPVWQYLLGYKKYGYTAQSQQFLLQAKEEEYRTMKLQWQSMTQTQEKNFAEFRERKQLIGYVQGMSDLLSPILVVMENEVEAFWCFVGFMEKLAHNFDENQEGMKAQLHQLTVLLKFIDPHFYSYLGRNVFTTAT</sequence>
<evidence type="ECO:0000256" key="1">
    <source>
        <dbReference type="ARBA" id="ARBA00022468"/>
    </source>
</evidence>
<dbReference type="GO" id="GO:0005096">
    <property type="term" value="F:GTPase activator activity"/>
    <property type="evidence" value="ECO:0007669"/>
    <property type="project" value="UniProtKB-KW"/>
</dbReference>
<evidence type="ECO:0000259" key="3">
    <source>
        <dbReference type="PROSITE" id="PS50086"/>
    </source>
</evidence>
<accession>A0AAD9V939</accession>